<dbReference type="SUPFAM" id="SSF53271">
    <property type="entry name" value="PRTase-like"/>
    <property type="match status" value="1"/>
</dbReference>
<keyword evidence="12 13" id="KW-0460">Magnesium</keyword>
<comment type="pathway">
    <text evidence="3 13">Purine metabolism; IMP biosynthesis via salvage pathway; IMP from hypoxanthine: step 1/1.</text>
</comment>
<gene>
    <name evidence="15" type="primary">HGPRT</name>
    <name evidence="15" type="ORF">SO694_00126045</name>
</gene>
<dbReference type="InterPro" id="IPR005904">
    <property type="entry name" value="Hxn_phspho_trans"/>
</dbReference>
<evidence type="ECO:0000256" key="9">
    <source>
        <dbReference type="ARBA" id="ARBA00022723"/>
    </source>
</evidence>
<dbReference type="CDD" id="cd06223">
    <property type="entry name" value="PRTases_typeI"/>
    <property type="match status" value="1"/>
</dbReference>
<dbReference type="InterPro" id="IPR050408">
    <property type="entry name" value="HGPRT"/>
</dbReference>
<proteinExistence type="inferred from homology"/>
<evidence type="ECO:0000256" key="1">
    <source>
        <dbReference type="ARBA" id="ARBA00001946"/>
    </source>
</evidence>
<organism evidence="15 16">
    <name type="scientific">Aureococcus anophagefferens</name>
    <name type="common">Harmful bloom alga</name>
    <dbReference type="NCBI Taxonomy" id="44056"/>
    <lineage>
        <taxon>Eukaryota</taxon>
        <taxon>Sar</taxon>
        <taxon>Stramenopiles</taxon>
        <taxon>Ochrophyta</taxon>
        <taxon>Pelagophyceae</taxon>
        <taxon>Pelagomonadales</taxon>
        <taxon>Pelagomonadaceae</taxon>
        <taxon>Aureococcus</taxon>
    </lineage>
</organism>
<dbReference type="NCBIfam" id="TIGR01203">
    <property type="entry name" value="HGPRTase"/>
    <property type="match status" value="1"/>
</dbReference>
<dbReference type="PANTHER" id="PTHR43340">
    <property type="entry name" value="HYPOXANTHINE-GUANINE PHOSPHORIBOSYLTRANSFERASE"/>
    <property type="match status" value="1"/>
</dbReference>
<keyword evidence="8 13" id="KW-0808">Transferase</keyword>
<comment type="catalytic activity">
    <reaction evidence="13">
        <text>IMP + diphosphate = hypoxanthine + 5-phospho-alpha-D-ribose 1-diphosphate</text>
        <dbReference type="Rhea" id="RHEA:17973"/>
        <dbReference type="ChEBI" id="CHEBI:17368"/>
        <dbReference type="ChEBI" id="CHEBI:33019"/>
        <dbReference type="ChEBI" id="CHEBI:58017"/>
        <dbReference type="ChEBI" id="CHEBI:58053"/>
        <dbReference type="EC" id="2.4.2.8"/>
    </reaction>
</comment>
<comment type="subcellular location">
    <subcellularLocation>
        <location evidence="2 13">Cytoplasm</location>
    </subcellularLocation>
</comment>
<evidence type="ECO:0000256" key="13">
    <source>
        <dbReference type="RuleBase" id="RU364099"/>
    </source>
</evidence>
<evidence type="ECO:0000313" key="15">
    <source>
        <dbReference type="EMBL" id="KAK7242934.1"/>
    </source>
</evidence>
<comment type="caution">
    <text evidence="15">The sequence shown here is derived from an EMBL/GenBank/DDBJ whole genome shotgun (WGS) entry which is preliminary data.</text>
</comment>
<evidence type="ECO:0000256" key="3">
    <source>
        <dbReference type="ARBA" id="ARBA00004669"/>
    </source>
</evidence>
<evidence type="ECO:0000256" key="5">
    <source>
        <dbReference type="ARBA" id="ARBA00011895"/>
    </source>
</evidence>
<keyword evidence="16" id="KW-1185">Reference proteome</keyword>
<keyword evidence="11 13" id="KW-0547">Nucleotide-binding</keyword>
<comment type="similarity">
    <text evidence="4 13">Belongs to the purine/pyrimidine phosphoribosyltransferase family.</text>
</comment>
<sequence>MFASARRLLSVGVPAAAASVLASNRASCDESRLAALERRVAALEQPARANSRSDGVASSWAKAVLSPDVLFSERDLETMIDSLAAQITRDYGDEELVVVGLLDGVFMFLADLSRKIDTPHTVDFIAASSYGLGTVSSGNVKIKKDSSFPLAGKHVLIVDEMCDSGRTMASLKELMKQRQVKSVKTCVLLDKVSRRTEDIRPDYVGAVCPDEFVVGYGMDWGGKYRSLPFVGVVRKELYS</sequence>
<evidence type="ECO:0000259" key="14">
    <source>
        <dbReference type="Pfam" id="PF00156"/>
    </source>
</evidence>
<dbReference type="Gene3D" id="3.40.50.2020">
    <property type="match status" value="1"/>
</dbReference>
<dbReference type="GO" id="GO:0016757">
    <property type="term" value="F:glycosyltransferase activity"/>
    <property type="evidence" value="ECO:0007669"/>
    <property type="project" value="UniProtKB-KW"/>
</dbReference>
<protein>
    <recommendedName>
        <fullName evidence="5 13">Hypoxanthine phosphoribosyltransferase</fullName>
        <ecNumber evidence="5 13">2.4.2.8</ecNumber>
    </recommendedName>
</protein>
<evidence type="ECO:0000256" key="10">
    <source>
        <dbReference type="ARBA" id="ARBA00022726"/>
    </source>
</evidence>
<accession>A0ABR1G332</accession>
<evidence type="ECO:0000256" key="2">
    <source>
        <dbReference type="ARBA" id="ARBA00004496"/>
    </source>
</evidence>
<evidence type="ECO:0000256" key="4">
    <source>
        <dbReference type="ARBA" id="ARBA00008391"/>
    </source>
</evidence>
<evidence type="ECO:0000256" key="8">
    <source>
        <dbReference type="ARBA" id="ARBA00022679"/>
    </source>
</evidence>
<feature type="domain" description="Phosphoribosyltransferase" evidence="14">
    <location>
        <begin position="76"/>
        <end position="219"/>
    </location>
</feature>
<keyword evidence="10 13" id="KW-0660">Purine salvage</keyword>
<evidence type="ECO:0000256" key="11">
    <source>
        <dbReference type="ARBA" id="ARBA00022741"/>
    </source>
</evidence>
<dbReference type="EC" id="2.4.2.8" evidence="5 13"/>
<name>A0ABR1G332_AURAN</name>
<evidence type="ECO:0000256" key="12">
    <source>
        <dbReference type="ARBA" id="ARBA00022842"/>
    </source>
</evidence>
<keyword evidence="7 13" id="KW-0328">Glycosyltransferase</keyword>
<evidence type="ECO:0000256" key="6">
    <source>
        <dbReference type="ARBA" id="ARBA00022490"/>
    </source>
</evidence>
<dbReference type="InterPro" id="IPR000836">
    <property type="entry name" value="PRTase_dom"/>
</dbReference>
<comment type="cofactor">
    <cofactor evidence="1 13">
        <name>Mg(2+)</name>
        <dbReference type="ChEBI" id="CHEBI:18420"/>
    </cofactor>
</comment>
<dbReference type="PANTHER" id="PTHR43340:SF1">
    <property type="entry name" value="HYPOXANTHINE PHOSPHORIBOSYLTRANSFERASE"/>
    <property type="match status" value="1"/>
</dbReference>
<evidence type="ECO:0000313" key="16">
    <source>
        <dbReference type="Proteomes" id="UP001363151"/>
    </source>
</evidence>
<reference evidence="15 16" key="1">
    <citation type="submission" date="2024-03" db="EMBL/GenBank/DDBJ databases">
        <title>Aureococcus anophagefferens CCMP1851 and Kratosvirus quantuckense: Draft genome of a second virus-susceptible host strain in the model system.</title>
        <authorList>
            <person name="Chase E."/>
            <person name="Truchon A.R."/>
            <person name="Schepens W."/>
            <person name="Wilhelm S.W."/>
        </authorList>
    </citation>
    <scope>NUCLEOTIDE SEQUENCE [LARGE SCALE GENOMIC DNA]</scope>
    <source>
        <strain evidence="15 16">CCMP1851</strain>
    </source>
</reference>
<keyword evidence="9 13" id="KW-0479">Metal-binding</keyword>
<dbReference type="InterPro" id="IPR029057">
    <property type="entry name" value="PRTase-like"/>
</dbReference>
<keyword evidence="6 13" id="KW-0963">Cytoplasm</keyword>
<dbReference type="Pfam" id="PF00156">
    <property type="entry name" value="Pribosyltran"/>
    <property type="match status" value="1"/>
</dbReference>
<dbReference type="EMBL" id="JBBJCI010000131">
    <property type="protein sequence ID" value="KAK7242934.1"/>
    <property type="molecule type" value="Genomic_DNA"/>
</dbReference>
<evidence type="ECO:0000256" key="7">
    <source>
        <dbReference type="ARBA" id="ARBA00022676"/>
    </source>
</evidence>
<dbReference type="Proteomes" id="UP001363151">
    <property type="component" value="Unassembled WGS sequence"/>
</dbReference>